<comment type="caution">
    <text evidence="9">The sequence shown here is derived from an EMBL/GenBank/DDBJ whole genome shotgun (WGS) entry which is preliminary data.</text>
</comment>
<evidence type="ECO:0000256" key="8">
    <source>
        <dbReference type="SAM" id="MobiDB-lite"/>
    </source>
</evidence>
<dbReference type="GO" id="GO:0016020">
    <property type="term" value="C:membrane"/>
    <property type="evidence" value="ECO:0007669"/>
    <property type="project" value="UniProtKB-SubCell"/>
</dbReference>
<comment type="similarity">
    <text evidence="2 7">Belongs to the ferroportin (FP) (TC 2.A.100) family. SLC40A subfamily.</text>
</comment>
<dbReference type="AlphaFoldDB" id="A0AAD4L2F7"/>
<proteinExistence type="inferred from homology"/>
<evidence type="ECO:0000256" key="6">
    <source>
        <dbReference type="ARBA" id="ARBA00023136"/>
    </source>
</evidence>
<feature type="region of interest" description="Disordered" evidence="8">
    <location>
        <begin position="1"/>
        <end position="59"/>
    </location>
</feature>
<keyword evidence="5 7" id="KW-1133">Transmembrane helix</keyword>
<dbReference type="EMBL" id="JAJTJA010000001">
    <property type="protein sequence ID" value="KAH8705396.1"/>
    <property type="molecule type" value="Genomic_DNA"/>
</dbReference>
<name>A0AAD4L2F7_9EURO</name>
<dbReference type="PANTHER" id="PTHR11660">
    <property type="entry name" value="SOLUTE CARRIER FAMILY 40 MEMBER"/>
    <property type="match status" value="1"/>
</dbReference>
<feature type="transmembrane region" description="Helical" evidence="7">
    <location>
        <begin position="78"/>
        <end position="97"/>
    </location>
</feature>
<evidence type="ECO:0000256" key="5">
    <source>
        <dbReference type="ARBA" id="ARBA00022989"/>
    </source>
</evidence>
<dbReference type="InterPro" id="IPR009716">
    <property type="entry name" value="Ferroportin-1"/>
</dbReference>
<feature type="transmembrane region" description="Helical" evidence="7">
    <location>
        <begin position="133"/>
        <end position="152"/>
    </location>
</feature>
<comment type="caution">
    <text evidence="7">Lacks conserved residue(s) required for the propagation of feature annotation.</text>
</comment>
<feature type="compositionally biased region" description="Basic and acidic residues" evidence="8">
    <location>
        <begin position="1"/>
        <end position="12"/>
    </location>
</feature>
<feature type="transmembrane region" description="Helical" evidence="7">
    <location>
        <begin position="233"/>
        <end position="257"/>
    </location>
</feature>
<dbReference type="Proteomes" id="UP001201262">
    <property type="component" value="Unassembled WGS sequence"/>
</dbReference>
<dbReference type="GeneID" id="70239615"/>
<feature type="transmembrane region" description="Helical" evidence="7">
    <location>
        <begin position="461"/>
        <end position="480"/>
    </location>
</feature>
<sequence>MAEQNFRPEHLNPSEPADAVSDSEPLLQDLDYGSQTNLTHSTPSPEEEQAPGSPPAGTQNITRKLYISHFLSMWNSRMFEFGAVLFLVSAFPGTLLFTSIYALVRSLAVVLFSSMLGRLIDRFDRLKVLRASIVWQRLPVVGSCLILLVLVSKTGPGLLSYILFGCVSILACLEKLASVANTVSVERDWVVIIAESLAIPRQDLNASMRRIDLFCKLIAPLFISVIDSYSTKVAIWTVFGLSSVWVVVEYLAIAQVYNSIPELKKRPTTTISNNNTQNHPEANKPLSPWHAYISSPIFLASFSLSLLYLTVLSFSPQMITYLLSTGFTSLQISYMRIGAVLSELLGTWAAPLAMRRVGPIRAGLWSINWQFGSLAAAAAGFLVFDDPSKSKLVATVLVVGVAVSRVGLWGFDLNVQYLVQEETTPNQRAQFSSTEMAVQSIFELLSFTSTIVFSRPDQFKYPVLISYGAIGTAAVLYAAYVRKVRGHLVHVSRCLGGKQVPTISTDRRGYGGLV</sequence>
<keyword evidence="10" id="KW-1185">Reference proteome</keyword>
<keyword evidence="7" id="KW-0406">Ion transport</keyword>
<accession>A0AAD4L2F7</accession>
<evidence type="ECO:0000313" key="9">
    <source>
        <dbReference type="EMBL" id="KAH8705396.1"/>
    </source>
</evidence>
<evidence type="ECO:0000256" key="1">
    <source>
        <dbReference type="ARBA" id="ARBA00004141"/>
    </source>
</evidence>
<evidence type="ECO:0000256" key="4">
    <source>
        <dbReference type="ARBA" id="ARBA00022692"/>
    </source>
</evidence>
<comment type="subcellular location">
    <subcellularLocation>
        <location evidence="1 7">Membrane</location>
        <topology evidence="1 7">Multi-pass membrane protein</topology>
    </subcellularLocation>
</comment>
<dbReference type="Gene3D" id="1.20.1250.20">
    <property type="entry name" value="MFS general substrate transporter like domains"/>
    <property type="match status" value="1"/>
</dbReference>
<evidence type="ECO:0000256" key="7">
    <source>
        <dbReference type="RuleBase" id="RU365065"/>
    </source>
</evidence>
<dbReference type="RefSeq" id="XP_046078017.1">
    <property type="nucleotide sequence ID" value="XM_046209328.1"/>
</dbReference>
<evidence type="ECO:0000256" key="3">
    <source>
        <dbReference type="ARBA" id="ARBA00022448"/>
    </source>
</evidence>
<feature type="compositionally biased region" description="Polar residues" evidence="8">
    <location>
        <begin position="33"/>
        <end position="44"/>
    </location>
</feature>
<comment type="function">
    <text evidence="7">May be involved in iron transport and iron homeostasis.</text>
</comment>
<reference evidence="9" key="1">
    <citation type="submission" date="2021-12" db="EMBL/GenBank/DDBJ databases">
        <title>Convergent genome expansion in fungi linked to evolution of root-endophyte symbiosis.</title>
        <authorList>
            <consortium name="DOE Joint Genome Institute"/>
            <person name="Ke Y.-H."/>
            <person name="Bonito G."/>
            <person name="Liao H.-L."/>
            <person name="Looney B."/>
            <person name="Rojas-Flechas A."/>
            <person name="Nash J."/>
            <person name="Hameed K."/>
            <person name="Schadt C."/>
            <person name="Martin F."/>
            <person name="Crous P.W."/>
            <person name="Miettinen O."/>
            <person name="Magnuson J.K."/>
            <person name="Labbe J."/>
            <person name="Jacobson D."/>
            <person name="Doktycz M.J."/>
            <person name="Veneault-Fourrey C."/>
            <person name="Kuo A."/>
            <person name="Mondo S."/>
            <person name="Calhoun S."/>
            <person name="Riley R."/>
            <person name="Ohm R."/>
            <person name="LaButti K."/>
            <person name="Andreopoulos B."/>
            <person name="Pangilinan J."/>
            <person name="Nolan M."/>
            <person name="Tritt A."/>
            <person name="Clum A."/>
            <person name="Lipzen A."/>
            <person name="Daum C."/>
            <person name="Barry K."/>
            <person name="Grigoriev I.V."/>
            <person name="Vilgalys R."/>
        </authorList>
    </citation>
    <scope>NUCLEOTIDE SEQUENCE</scope>
    <source>
        <strain evidence="9">PMI_201</strain>
    </source>
</reference>
<organism evidence="9 10">
    <name type="scientific">Talaromyces proteolyticus</name>
    <dbReference type="NCBI Taxonomy" id="1131652"/>
    <lineage>
        <taxon>Eukaryota</taxon>
        <taxon>Fungi</taxon>
        <taxon>Dikarya</taxon>
        <taxon>Ascomycota</taxon>
        <taxon>Pezizomycotina</taxon>
        <taxon>Eurotiomycetes</taxon>
        <taxon>Eurotiomycetidae</taxon>
        <taxon>Eurotiales</taxon>
        <taxon>Trichocomaceae</taxon>
        <taxon>Talaromyces</taxon>
        <taxon>Talaromyces sect. Bacilispori</taxon>
    </lineage>
</organism>
<dbReference type="InterPro" id="IPR036259">
    <property type="entry name" value="MFS_trans_sf"/>
</dbReference>
<keyword evidence="6 7" id="KW-0472">Membrane</keyword>
<dbReference type="CDD" id="cd17480">
    <property type="entry name" value="MFS_SLC40A1_like"/>
    <property type="match status" value="1"/>
</dbReference>
<evidence type="ECO:0000256" key="2">
    <source>
        <dbReference type="ARBA" id="ARBA00006279"/>
    </source>
</evidence>
<feature type="transmembrane region" description="Helical" evidence="7">
    <location>
        <begin position="362"/>
        <end position="384"/>
    </location>
</feature>
<gene>
    <name evidence="9" type="ORF">BGW36DRAFT_12718</name>
</gene>
<keyword evidence="3 7" id="KW-0813">Transport</keyword>
<dbReference type="Pfam" id="PF06963">
    <property type="entry name" value="FPN1"/>
    <property type="match status" value="1"/>
</dbReference>
<dbReference type="GO" id="GO:0005381">
    <property type="term" value="F:iron ion transmembrane transporter activity"/>
    <property type="evidence" value="ECO:0007669"/>
    <property type="project" value="UniProtKB-UniRule"/>
</dbReference>
<dbReference type="PANTHER" id="PTHR11660:SF57">
    <property type="entry name" value="SOLUTE CARRIER FAMILY 40 MEMBER"/>
    <property type="match status" value="1"/>
</dbReference>
<feature type="transmembrane region" description="Helical" evidence="7">
    <location>
        <begin position="289"/>
        <end position="309"/>
    </location>
</feature>
<keyword evidence="4 7" id="KW-0812">Transmembrane</keyword>
<protein>
    <recommendedName>
        <fullName evidence="7">Solute carrier family 40 member</fullName>
    </recommendedName>
</protein>
<evidence type="ECO:0000313" key="10">
    <source>
        <dbReference type="Proteomes" id="UP001201262"/>
    </source>
</evidence>
<dbReference type="SUPFAM" id="SSF103473">
    <property type="entry name" value="MFS general substrate transporter"/>
    <property type="match status" value="2"/>
</dbReference>